<gene>
    <name evidence="1" type="ORF">MIPYR_20115</name>
</gene>
<dbReference type="PANTHER" id="PTHR37816:SF1">
    <property type="entry name" value="TOXIN"/>
    <property type="match status" value="1"/>
</dbReference>
<sequence length="192" mass="22113">MAEPPARRVRIVGTSGSGKSHLAVQLADLLGVARLDLDAVFWDAGWVHRDLEDAHAQLRAFVAAHPDGWVADGDWTRRLEGLLDPGTPGGADVFVWLDHPRRLVMRRVIARTLRRSIRREELWHGNRERVREWLRWDPERNIIRWAWTSHPRVRARMLQRIADGDPVVRLSGQREVDAWLSSLSANRRSVEP</sequence>
<accession>A0A1Y5P6R5</accession>
<organism evidence="1">
    <name type="scientific">uncultured Microbacterium sp</name>
    <dbReference type="NCBI Taxonomy" id="191216"/>
    <lineage>
        <taxon>Bacteria</taxon>
        <taxon>Bacillati</taxon>
        <taxon>Actinomycetota</taxon>
        <taxon>Actinomycetes</taxon>
        <taxon>Micrococcales</taxon>
        <taxon>Microbacteriaceae</taxon>
        <taxon>Microbacterium</taxon>
        <taxon>environmental samples</taxon>
    </lineage>
</organism>
<proteinExistence type="predicted"/>
<dbReference type="RefSeq" id="WP_295574638.1">
    <property type="nucleotide sequence ID" value="NZ_FLQR01000006.1"/>
</dbReference>
<dbReference type="Gene3D" id="3.40.50.300">
    <property type="entry name" value="P-loop containing nucleotide triphosphate hydrolases"/>
    <property type="match status" value="1"/>
</dbReference>
<dbReference type="SUPFAM" id="SSF52540">
    <property type="entry name" value="P-loop containing nucleoside triphosphate hydrolases"/>
    <property type="match status" value="1"/>
</dbReference>
<reference evidence="1" key="1">
    <citation type="submission" date="2016-03" db="EMBL/GenBank/DDBJ databases">
        <authorList>
            <person name="Ploux O."/>
        </authorList>
    </citation>
    <scope>NUCLEOTIDE SEQUENCE</scope>
    <source>
        <strain evidence="1">UC1</strain>
    </source>
</reference>
<protein>
    <recommendedName>
        <fullName evidence="2">Adenylate kinase</fullName>
    </recommendedName>
</protein>
<evidence type="ECO:0000313" key="1">
    <source>
        <dbReference type="EMBL" id="SBS71628.1"/>
    </source>
</evidence>
<dbReference type="AlphaFoldDB" id="A0A1Y5P6R5"/>
<dbReference type="InterPro" id="IPR052922">
    <property type="entry name" value="Cytidylate_Kinase-2"/>
</dbReference>
<name>A0A1Y5P6R5_9MICO</name>
<evidence type="ECO:0008006" key="2">
    <source>
        <dbReference type="Google" id="ProtNLM"/>
    </source>
</evidence>
<dbReference type="PANTHER" id="PTHR37816">
    <property type="entry name" value="YALI0E33011P"/>
    <property type="match status" value="1"/>
</dbReference>
<dbReference type="EMBL" id="FLQR01000006">
    <property type="protein sequence ID" value="SBS71628.1"/>
    <property type="molecule type" value="Genomic_DNA"/>
</dbReference>
<dbReference type="InterPro" id="IPR027417">
    <property type="entry name" value="P-loop_NTPase"/>
</dbReference>